<proteinExistence type="predicted"/>
<organism evidence="2 3">
    <name type="scientific">Burkholderia humptydooensis MSMB43</name>
    <dbReference type="NCBI Taxonomy" id="441157"/>
    <lineage>
        <taxon>Bacteria</taxon>
        <taxon>Pseudomonadati</taxon>
        <taxon>Pseudomonadota</taxon>
        <taxon>Betaproteobacteria</taxon>
        <taxon>Burkholderiales</taxon>
        <taxon>Burkholderiaceae</taxon>
        <taxon>Burkholderia</taxon>
        <taxon>pseudomallei group</taxon>
    </lineage>
</organism>
<evidence type="ECO:0000256" key="1">
    <source>
        <dbReference type="SAM" id="MobiDB-lite"/>
    </source>
</evidence>
<gene>
    <name evidence="2" type="ORF">A33K_18935</name>
</gene>
<dbReference type="EMBL" id="JH692076">
    <property type="protein sequence ID" value="EIP84412.1"/>
    <property type="molecule type" value="Genomic_DNA"/>
</dbReference>
<name>A0ABN0FWR9_9BURK</name>
<dbReference type="Proteomes" id="UP000004682">
    <property type="component" value="Unassembled WGS sequence"/>
</dbReference>
<feature type="region of interest" description="Disordered" evidence="1">
    <location>
        <begin position="14"/>
        <end position="41"/>
    </location>
</feature>
<accession>A0ABN0FWR9</accession>
<protein>
    <submittedName>
        <fullName evidence="2">Uncharacterized protein</fullName>
    </submittedName>
</protein>
<evidence type="ECO:0000313" key="3">
    <source>
        <dbReference type="Proteomes" id="UP000004682"/>
    </source>
</evidence>
<sequence length="41" mass="4416">MRIVSLLQQSVTRPPLFRGGDDPHNGVTRAALGANQTRSPT</sequence>
<keyword evidence="3" id="KW-1185">Reference proteome</keyword>
<reference evidence="3" key="1">
    <citation type="journal article" date="2012" name="J. Bacteriol.">
        <title>Revised Genome Sequence of Burkholderia thailandensis MSMB43 with Improved Annotation.</title>
        <authorList>
            <person name="Zhuo Y."/>
            <person name="Liu L."/>
            <person name="Wang Q."/>
            <person name="Liu X."/>
            <person name="Ren B."/>
            <person name="Liu M."/>
            <person name="Ni P."/>
            <person name="Cheng Y.Q."/>
            <person name="Zhang L."/>
        </authorList>
    </citation>
    <scope>NUCLEOTIDE SEQUENCE [LARGE SCALE GENOMIC DNA]</scope>
    <source>
        <strain evidence="3">MSMB43</strain>
    </source>
</reference>
<evidence type="ECO:0000313" key="2">
    <source>
        <dbReference type="EMBL" id="EIP84412.1"/>
    </source>
</evidence>